<evidence type="ECO:0000313" key="1">
    <source>
        <dbReference type="EMBL" id="NGM24404.1"/>
    </source>
</evidence>
<dbReference type="Proteomes" id="UP000475385">
    <property type="component" value="Unassembled WGS sequence"/>
</dbReference>
<dbReference type="RefSeq" id="WP_164698310.1">
    <property type="nucleotide sequence ID" value="NZ_JAAIKB010000042.1"/>
</dbReference>
<proteinExistence type="predicted"/>
<reference evidence="1 2" key="1">
    <citation type="submission" date="2020-03" db="EMBL/GenBank/DDBJ databases">
        <title>Roseomonas stagni sp. nov., isolated from pond water in Japan.</title>
        <authorList>
            <person name="Furuhata K."/>
            <person name="Miyamoto H."/>
            <person name="Goto K."/>
        </authorList>
    </citation>
    <scope>NUCLEOTIDE SEQUENCE [LARGE SCALE GENOMIC DNA]</scope>
    <source>
        <strain evidence="1 2">PeD5</strain>
    </source>
</reference>
<organism evidence="1 2">
    <name type="scientific">Falsiroseomonas algicola</name>
    <dbReference type="NCBI Taxonomy" id="2716930"/>
    <lineage>
        <taxon>Bacteria</taxon>
        <taxon>Pseudomonadati</taxon>
        <taxon>Pseudomonadota</taxon>
        <taxon>Alphaproteobacteria</taxon>
        <taxon>Acetobacterales</taxon>
        <taxon>Roseomonadaceae</taxon>
        <taxon>Falsiroseomonas</taxon>
    </lineage>
</organism>
<dbReference type="EMBL" id="JAAIKB010000042">
    <property type="protein sequence ID" value="NGM24404.1"/>
    <property type="molecule type" value="Genomic_DNA"/>
</dbReference>
<sequence>MAVCQWCKVSTTLRKCDKCGNVWHCHHKPGRETTSVNRCDQCGAVDKFTLIR</sequence>
<keyword evidence="2" id="KW-1185">Reference proteome</keyword>
<name>A0A6M1LY25_9PROT</name>
<protein>
    <submittedName>
        <fullName evidence="1">Uncharacterized protein</fullName>
    </submittedName>
</protein>
<dbReference type="AlphaFoldDB" id="A0A6M1LY25"/>
<comment type="caution">
    <text evidence="1">The sequence shown here is derived from an EMBL/GenBank/DDBJ whole genome shotgun (WGS) entry which is preliminary data.</text>
</comment>
<evidence type="ECO:0000313" key="2">
    <source>
        <dbReference type="Proteomes" id="UP000475385"/>
    </source>
</evidence>
<gene>
    <name evidence="1" type="ORF">G3576_30790</name>
</gene>
<accession>A0A6M1LY25</accession>